<accession>A0A7W8INY3</accession>
<evidence type="ECO:0000313" key="3">
    <source>
        <dbReference type="Proteomes" id="UP000520011"/>
    </source>
</evidence>
<gene>
    <name evidence="2" type="ORF">HNQ34_000433</name>
</gene>
<feature type="coiled-coil region" evidence="1">
    <location>
        <begin position="50"/>
        <end position="110"/>
    </location>
</feature>
<evidence type="ECO:0000313" key="2">
    <source>
        <dbReference type="EMBL" id="MBB5323356.1"/>
    </source>
</evidence>
<dbReference type="EMBL" id="JACHEP010000001">
    <property type="protein sequence ID" value="MBB5323356.1"/>
    <property type="molecule type" value="Genomic_DNA"/>
</dbReference>
<sequence length="121" mass="14489">MSKLYEETKKTTFFVEMALVLSSVKGARNKWRMFKGKRVMGGMMMRWVKKEEVEKQLGEMLELMEQVEAKMEHVINDLIQERCDFQQAQMQELEKQIGHVEQRMDEEDEEKIFVPSKLHFV</sequence>
<reference evidence="2 3" key="1">
    <citation type="submission" date="2020-08" db="EMBL/GenBank/DDBJ databases">
        <title>Genomic Encyclopedia of Type Strains, Phase IV (KMG-IV): sequencing the most valuable type-strain genomes for metagenomic binning, comparative biology and taxonomic classification.</title>
        <authorList>
            <person name="Goeker M."/>
        </authorList>
    </citation>
    <scope>NUCLEOTIDE SEQUENCE [LARGE SCALE GENOMIC DNA]</scope>
    <source>
        <strain evidence="2 3">DSM 16325</strain>
    </source>
</reference>
<dbReference type="Proteomes" id="UP000520011">
    <property type="component" value="Unassembled WGS sequence"/>
</dbReference>
<comment type="caution">
    <text evidence="2">The sequence shown here is derived from an EMBL/GenBank/DDBJ whole genome shotgun (WGS) entry which is preliminary data.</text>
</comment>
<proteinExistence type="predicted"/>
<keyword evidence="1" id="KW-0175">Coiled coil</keyword>
<name>A0A7W8INY3_9BACL</name>
<protein>
    <submittedName>
        <fullName evidence="2">YesN/AraC family two-component response regulator</fullName>
    </submittedName>
</protein>
<organism evidence="2 3">
    <name type="scientific">Anoxybacteroides tepidamans</name>
    <dbReference type="NCBI Taxonomy" id="265948"/>
    <lineage>
        <taxon>Bacteria</taxon>
        <taxon>Bacillati</taxon>
        <taxon>Bacillota</taxon>
        <taxon>Bacilli</taxon>
        <taxon>Bacillales</taxon>
        <taxon>Anoxybacillaceae</taxon>
        <taxon>Anoxybacteroides</taxon>
    </lineage>
</organism>
<evidence type="ECO:0000256" key="1">
    <source>
        <dbReference type="SAM" id="Coils"/>
    </source>
</evidence>
<dbReference type="AlphaFoldDB" id="A0A7W8INY3"/>
<dbReference type="RefSeq" id="WP_246363688.1">
    <property type="nucleotide sequence ID" value="NZ_JACHEP010000001.1"/>
</dbReference>
<keyword evidence="3" id="KW-1185">Reference proteome</keyword>